<protein>
    <submittedName>
        <fullName evidence="1">Uncharacterized protein</fullName>
    </submittedName>
</protein>
<proteinExistence type="predicted"/>
<dbReference type="KEGG" id="bze:COCCADRAFT_30753"/>
<dbReference type="EMBL" id="KI964869">
    <property type="protein sequence ID" value="EUC27861.1"/>
    <property type="molecule type" value="Genomic_DNA"/>
</dbReference>
<reference evidence="1 2" key="1">
    <citation type="journal article" date="2013" name="PLoS Genet.">
        <title>Comparative genome structure, secondary metabolite, and effector coding capacity across Cochliobolus pathogens.</title>
        <authorList>
            <person name="Condon B.J."/>
            <person name="Leng Y."/>
            <person name="Wu D."/>
            <person name="Bushley K.E."/>
            <person name="Ohm R.A."/>
            <person name="Otillar R."/>
            <person name="Martin J."/>
            <person name="Schackwitz W."/>
            <person name="Grimwood J."/>
            <person name="MohdZainudin N."/>
            <person name="Xue C."/>
            <person name="Wang R."/>
            <person name="Manning V.A."/>
            <person name="Dhillon B."/>
            <person name="Tu Z.J."/>
            <person name="Steffenson B.J."/>
            <person name="Salamov A."/>
            <person name="Sun H."/>
            <person name="Lowry S."/>
            <person name="LaButti K."/>
            <person name="Han J."/>
            <person name="Copeland A."/>
            <person name="Lindquist E."/>
            <person name="Barry K."/>
            <person name="Schmutz J."/>
            <person name="Baker S.E."/>
            <person name="Ciuffetti L.M."/>
            <person name="Grigoriev I.V."/>
            <person name="Zhong S."/>
            <person name="Turgeon B.G."/>
        </authorList>
    </citation>
    <scope>NUCLEOTIDE SEQUENCE [LARGE SCALE GENOMIC DNA]</scope>
    <source>
        <strain evidence="1 2">26-R-13</strain>
    </source>
</reference>
<gene>
    <name evidence="1" type="ORF">COCCADRAFT_30753</name>
</gene>
<accession>W6Y9P8</accession>
<evidence type="ECO:0000313" key="2">
    <source>
        <dbReference type="Proteomes" id="UP000053841"/>
    </source>
</evidence>
<dbReference type="RefSeq" id="XP_007717824.1">
    <property type="nucleotide sequence ID" value="XM_007719634.1"/>
</dbReference>
<dbReference type="OrthoDB" id="10318910at2759"/>
<evidence type="ECO:0000313" key="1">
    <source>
        <dbReference type="EMBL" id="EUC27861.1"/>
    </source>
</evidence>
<dbReference type="Proteomes" id="UP000053841">
    <property type="component" value="Unassembled WGS sequence"/>
</dbReference>
<name>W6Y9P8_COCC2</name>
<sequence length="105" mass="12297">MCTTYQTHYTRCERKGYGHGPKGNLPCTDEYIEECKNARKTDETCAAPAVKCRWIDFECGKHGGPSPYEREKLIRERRRQGKREEKWVKKEEARIKDGIRGLLGY</sequence>
<keyword evidence="2" id="KW-1185">Reference proteome</keyword>
<dbReference type="HOGENOM" id="CLU_2236121_0_0_1"/>
<dbReference type="AlphaFoldDB" id="W6Y9P8"/>
<organism evidence="1 2">
    <name type="scientific">Cochliobolus carbonum (strain 26-R-13)</name>
    <name type="common">Maize leaf spot fungus</name>
    <name type="synonym">Bipolaris zeicola</name>
    <dbReference type="NCBI Taxonomy" id="930089"/>
    <lineage>
        <taxon>Eukaryota</taxon>
        <taxon>Fungi</taxon>
        <taxon>Dikarya</taxon>
        <taxon>Ascomycota</taxon>
        <taxon>Pezizomycotina</taxon>
        <taxon>Dothideomycetes</taxon>
        <taxon>Pleosporomycetidae</taxon>
        <taxon>Pleosporales</taxon>
        <taxon>Pleosporineae</taxon>
        <taxon>Pleosporaceae</taxon>
        <taxon>Bipolaris</taxon>
    </lineage>
</organism>
<dbReference type="GeneID" id="19146808"/>